<evidence type="ECO:0000259" key="2">
    <source>
        <dbReference type="SMART" id="SM01204"/>
    </source>
</evidence>
<proteinExistence type="predicted"/>
<dbReference type="EMBL" id="JAHHIF010000016">
    <property type="protein sequence ID" value="MBW4545531.1"/>
    <property type="molecule type" value="Genomic_DNA"/>
</dbReference>
<dbReference type="InterPro" id="IPR019494">
    <property type="entry name" value="FIST_C"/>
</dbReference>
<dbReference type="Pfam" id="PF08495">
    <property type="entry name" value="FIST"/>
    <property type="match status" value="1"/>
</dbReference>
<gene>
    <name evidence="3" type="ORF">KME25_13945</name>
</gene>
<accession>A0A951PLR4</accession>
<evidence type="ECO:0000259" key="1">
    <source>
        <dbReference type="SMART" id="SM00897"/>
    </source>
</evidence>
<dbReference type="SMART" id="SM00897">
    <property type="entry name" value="FIST"/>
    <property type="match status" value="1"/>
</dbReference>
<dbReference type="PANTHER" id="PTHR40252:SF2">
    <property type="entry name" value="BLR0328 PROTEIN"/>
    <property type="match status" value="1"/>
</dbReference>
<feature type="domain" description="FIST C-domain" evidence="2">
    <location>
        <begin position="228"/>
        <end position="362"/>
    </location>
</feature>
<dbReference type="AlphaFoldDB" id="A0A951PLR4"/>
<dbReference type="Proteomes" id="UP000753908">
    <property type="component" value="Unassembled WGS sequence"/>
</dbReference>
<evidence type="ECO:0000313" key="3">
    <source>
        <dbReference type="EMBL" id="MBW4545531.1"/>
    </source>
</evidence>
<protein>
    <submittedName>
        <fullName evidence="3">FIST C-terminal domain-containing protein</fullName>
    </submittedName>
</protein>
<feature type="domain" description="FIST" evidence="1">
    <location>
        <begin position="33"/>
        <end position="227"/>
    </location>
</feature>
<name>A0A951PLR4_9CYAN</name>
<comment type="caution">
    <text evidence="3">The sequence shown here is derived from an EMBL/GenBank/DDBJ whole genome shotgun (WGS) entry which is preliminary data.</text>
</comment>
<dbReference type="PANTHER" id="PTHR40252">
    <property type="entry name" value="BLR0328 PROTEIN"/>
    <property type="match status" value="1"/>
</dbReference>
<evidence type="ECO:0000313" key="4">
    <source>
        <dbReference type="Proteomes" id="UP000753908"/>
    </source>
</evidence>
<dbReference type="Pfam" id="PF10442">
    <property type="entry name" value="FIST_C"/>
    <property type="match status" value="1"/>
</dbReference>
<dbReference type="InterPro" id="IPR013702">
    <property type="entry name" value="FIST_domain_N"/>
</dbReference>
<sequence>MLKVAVGHSNDPDSQSAIDEVLEQCIRSLAGVTPQAGILFAAIDFEHSLILKQIHQAFPGIELIGGTTDGELSSVLEFQQDSLTLIVFCSEEIEIKAGVGREVSKNPVEVVRQAVEQAQGNSTTTPQLCLTVPEGFTASGVSILDGLKRVLGQNVPILGGLAADHWRFQKTYQFFRTEVLSDAVPILLFSGALLFSHSLASGWHPIGKKSRVTKVNKNIIYEIDDKPAIEFYRHYFGDLPPSAEYPLAVFDREEKHFFLRAANVFDEESGSITLFADIPEQAVVQIAEATREDILAASQTSIRNAIASYPGSEPEAALFFSCASRRKILGTRTKEEYELAKSCLTKALPICGFYSSGEIAPLEQKGQTEFHNKTFVTLLLGTK</sequence>
<dbReference type="SMART" id="SM01204">
    <property type="entry name" value="FIST_C"/>
    <property type="match status" value="1"/>
</dbReference>
<reference evidence="3" key="2">
    <citation type="journal article" date="2022" name="Microbiol. Resour. Announc.">
        <title>Metagenome Sequencing to Explore Phylogenomics of Terrestrial Cyanobacteria.</title>
        <authorList>
            <person name="Ward R.D."/>
            <person name="Stajich J.E."/>
            <person name="Johansen J.R."/>
            <person name="Huntemann M."/>
            <person name="Clum A."/>
            <person name="Foster B."/>
            <person name="Foster B."/>
            <person name="Roux S."/>
            <person name="Palaniappan K."/>
            <person name="Varghese N."/>
            <person name="Mukherjee S."/>
            <person name="Reddy T.B.K."/>
            <person name="Daum C."/>
            <person name="Copeland A."/>
            <person name="Chen I.A."/>
            <person name="Ivanova N.N."/>
            <person name="Kyrpides N.C."/>
            <person name="Shapiro N."/>
            <person name="Eloe-Fadrosh E.A."/>
            <person name="Pietrasiak N."/>
        </authorList>
    </citation>
    <scope>NUCLEOTIDE SEQUENCE</scope>
    <source>
        <strain evidence="3">CPER-KK1</strain>
    </source>
</reference>
<organism evidence="3 4">
    <name type="scientific">Symplocastrum torsivum CPER-KK1</name>
    <dbReference type="NCBI Taxonomy" id="450513"/>
    <lineage>
        <taxon>Bacteria</taxon>
        <taxon>Bacillati</taxon>
        <taxon>Cyanobacteriota</taxon>
        <taxon>Cyanophyceae</taxon>
        <taxon>Oscillatoriophycideae</taxon>
        <taxon>Oscillatoriales</taxon>
        <taxon>Microcoleaceae</taxon>
        <taxon>Symplocastrum</taxon>
    </lineage>
</organism>
<reference evidence="3" key="1">
    <citation type="submission" date="2021-05" db="EMBL/GenBank/DDBJ databases">
        <authorList>
            <person name="Pietrasiak N."/>
            <person name="Ward R."/>
            <person name="Stajich J.E."/>
            <person name="Kurbessoian T."/>
        </authorList>
    </citation>
    <scope>NUCLEOTIDE SEQUENCE</scope>
    <source>
        <strain evidence="3">CPER-KK1</strain>
    </source>
</reference>